<dbReference type="EMBL" id="JAQIZT010000017">
    <property type="protein sequence ID" value="KAJ6959206.1"/>
    <property type="molecule type" value="Genomic_DNA"/>
</dbReference>
<proteinExistence type="predicted"/>
<evidence type="ECO:0000313" key="3">
    <source>
        <dbReference type="EMBL" id="KAJ6959207.1"/>
    </source>
</evidence>
<keyword evidence="1" id="KW-0472">Membrane</keyword>
<gene>
    <name evidence="2" type="ORF">NC653_037498</name>
    <name evidence="3" type="ORF">NC653_037499</name>
</gene>
<organism evidence="2 4">
    <name type="scientific">Populus alba x Populus x berolinensis</name>
    <dbReference type="NCBI Taxonomy" id="444605"/>
    <lineage>
        <taxon>Eukaryota</taxon>
        <taxon>Viridiplantae</taxon>
        <taxon>Streptophyta</taxon>
        <taxon>Embryophyta</taxon>
        <taxon>Tracheophyta</taxon>
        <taxon>Spermatophyta</taxon>
        <taxon>Magnoliopsida</taxon>
        <taxon>eudicotyledons</taxon>
        <taxon>Gunneridae</taxon>
        <taxon>Pentapetalae</taxon>
        <taxon>rosids</taxon>
        <taxon>fabids</taxon>
        <taxon>Malpighiales</taxon>
        <taxon>Salicaceae</taxon>
        <taxon>Saliceae</taxon>
        <taxon>Populus</taxon>
    </lineage>
</organism>
<keyword evidence="4" id="KW-1185">Reference proteome</keyword>
<feature type="transmembrane region" description="Helical" evidence="1">
    <location>
        <begin position="25"/>
        <end position="44"/>
    </location>
</feature>
<keyword evidence="1" id="KW-1133">Transmembrane helix</keyword>
<protein>
    <submittedName>
        <fullName evidence="2">Uncharacterized protein</fullName>
    </submittedName>
</protein>
<evidence type="ECO:0000313" key="4">
    <source>
        <dbReference type="Proteomes" id="UP001164929"/>
    </source>
</evidence>
<dbReference type="AlphaFoldDB" id="A0AAD6LEH3"/>
<evidence type="ECO:0000256" key="1">
    <source>
        <dbReference type="SAM" id="Phobius"/>
    </source>
</evidence>
<evidence type="ECO:0000313" key="2">
    <source>
        <dbReference type="EMBL" id="KAJ6959206.1"/>
    </source>
</evidence>
<dbReference type="Proteomes" id="UP001164929">
    <property type="component" value="Chromosome 17"/>
</dbReference>
<name>A0AAD6LEH3_9ROSI</name>
<sequence length="99" mass="10619">MTMIPGCGATIFSSPPLCRARGLSFFFPLCSVLFLFSLSGFAGVGNANGGGMGCCRGNEAGRRCLLQFVFFSRVQRCKPLFLCISLPLNSLPLLLSFGR</sequence>
<keyword evidence="1" id="KW-0812">Transmembrane</keyword>
<comment type="caution">
    <text evidence="2">The sequence shown here is derived from an EMBL/GenBank/DDBJ whole genome shotgun (WGS) entry which is preliminary data.</text>
</comment>
<dbReference type="EMBL" id="JAQIZT010000017">
    <property type="protein sequence ID" value="KAJ6959207.1"/>
    <property type="molecule type" value="Genomic_DNA"/>
</dbReference>
<reference evidence="2" key="1">
    <citation type="journal article" date="2023" name="Mol. Ecol. Resour.">
        <title>Chromosome-level genome assembly of a triploid poplar Populus alba 'Berolinensis'.</title>
        <authorList>
            <person name="Chen S."/>
            <person name="Yu Y."/>
            <person name="Wang X."/>
            <person name="Wang S."/>
            <person name="Zhang T."/>
            <person name="Zhou Y."/>
            <person name="He R."/>
            <person name="Meng N."/>
            <person name="Wang Y."/>
            <person name="Liu W."/>
            <person name="Liu Z."/>
            <person name="Liu J."/>
            <person name="Guo Q."/>
            <person name="Huang H."/>
            <person name="Sederoff R.R."/>
            <person name="Wang G."/>
            <person name="Qu G."/>
            <person name="Chen S."/>
        </authorList>
    </citation>
    <scope>NUCLEOTIDE SEQUENCE</scope>
    <source>
        <strain evidence="2">SC-2020</strain>
    </source>
</reference>
<accession>A0AAD6LEH3</accession>